<evidence type="ECO:0000256" key="1">
    <source>
        <dbReference type="SAM" id="Phobius"/>
    </source>
</evidence>
<keyword evidence="1" id="KW-0472">Membrane</keyword>
<keyword evidence="1" id="KW-0812">Transmembrane</keyword>
<name>A0ABU3BJS9_9FLAO</name>
<sequence>MKNNTKIAYLFIGALLLVSAIFSVALSKHIIQILLLTILGVVAFVFAFTKKEKIEMFNEAKLIKKNPALIISATLLAVVFSGGVGFIFGKLLYQFVH</sequence>
<keyword evidence="1" id="KW-1133">Transmembrane helix</keyword>
<accession>A0ABU3BJS9</accession>
<dbReference type="EMBL" id="JAVRHU010000003">
    <property type="protein sequence ID" value="MDT0622426.1"/>
    <property type="molecule type" value="Genomic_DNA"/>
</dbReference>
<evidence type="ECO:0000313" key="2">
    <source>
        <dbReference type="EMBL" id="MDT0622426.1"/>
    </source>
</evidence>
<evidence type="ECO:0000313" key="3">
    <source>
        <dbReference type="Proteomes" id="UP001250662"/>
    </source>
</evidence>
<feature type="transmembrane region" description="Helical" evidence="1">
    <location>
        <begin position="30"/>
        <end position="48"/>
    </location>
</feature>
<dbReference type="RefSeq" id="WP_311385990.1">
    <property type="nucleotide sequence ID" value="NZ_JAVRHU010000003.1"/>
</dbReference>
<reference evidence="2 3" key="1">
    <citation type="submission" date="2023-09" db="EMBL/GenBank/DDBJ databases">
        <authorList>
            <person name="Rey-Velasco X."/>
        </authorList>
    </citation>
    <scope>NUCLEOTIDE SEQUENCE [LARGE SCALE GENOMIC DNA]</scope>
    <source>
        <strain evidence="2 3">P007</strain>
    </source>
</reference>
<organism evidence="2 3">
    <name type="scientific">Croceitalea vernalis</name>
    <dbReference type="NCBI Taxonomy" id="3075599"/>
    <lineage>
        <taxon>Bacteria</taxon>
        <taxon>Pseudomonadati</taxon>
        <taxon>Bacteroidota</taxon>
        <taxon>Flavobacteriia</taxon>
        <taxon>Flavobacteriales</taxon>
        <taxon>Flavobacteriaceae</taxon>
        <taxon>Croceitalea</taxon>
    </lineage>
</organism>
<proteinExistence type="predicted"/>
<protein>
    <submittedName>
        <fullName evidence="2">Uncharacterized protein</fullName>
    </submittedName>
</protein>
<feature type="transmembrane region" description="Helical" evidence="1">
    <location>
        <begin position="7"/>
        <end position="24"/>
    </location>
</feature>
<comment type="caution">
    <text evidence="2">The sequence shown here is derived from an EMBL/GenBank/DDBJ whole genome shotgun (WGS) entry which is preliminary data.</text>
</comment>
<dbReference type="Proteomes" id="UP001250662">
    <property type="component" value="Unassembled WGS sequence"/>
</dbReference>
<feature type="transmembrane region" description="Helical" evidence="1">
    <location>
        <begin position="69"/>
        <end position="93"/>
    </location>
</feature>
<keyword evidence="3" id="KW-1185">Reference proteome</keyword>
<gene>
    <name evidence="2" type="ORF">RM520_12375</name>
</gene>